<proteinExistence type="predicted"/>
<organism evidence="5 6">
    <name type="scientific">Paracandidimonas soli</name>
    <dbReference type="NCBI Taxonomy" id="1917182"/>
    <lineage>
        <taxon>Bacteria</taxon>
        <taxon>Pseudomonadati</taxon>
        <taxon>Pseudomonadota</taxon>
        <taxon>Betaproteobacteria</taxon>
        <taxon>Burkholderiales</taxon>
        <taxon>Alcaligenaceae</taxon>
        <taxon>Paracandidimonas</taxon>
    </lineage>
</organism>
<dbReference type="PROSITE" id="PS50949">
    <property type="entry name" value="HTH_GNTR"/>
    <property type="match status" value="1"/>
</dbReference>
<evidence type="ECO:0000259" key="4">
    <source>
        <dbReference type="PROSITE" id="PS50949"/>
    </source>
</evidence>
<keyword evidence="1" id="KW-0805">Transcription regulation</keyword>
<evidence type="ECO:0000313" key="5">
    <source>
        <dbReference type="EMBL" id="TCU93133.1"/>
    </source>
</evidence>
<dbReference type="Gene3D" id="1.10.10.10">
    <property type="entry name" value="Winged helix-like DNA-binding domain superfamily/Winged helix DNA-binding domain"/>
    <property type="match status" value="1"/>
</dbReference>
<dbReference type="GO" id="GO:0003700">
    <property type="term" value="F:DNA-binding transcription factor activity"/>
    <property type="evidence" value="ECO:0007669"/>
    <property type="project" value="InterPro"/>
</dbReference>
<gene>
    <name evidence="5" type="ORF">EV686_11215</name>
</gene>
<protein>
    <submittedName>
        <fullName evidence="5">GntR family transcriptional regulator</fullName>
    </submittedName>
</protein>
<dbReference type="SUPFAM" id="SSF48008">
    <property type="entry name" value="GntR ligand-binding domain-like"/>
    <property type="match status" value="1"/>
</dbReference>
<dbReference type="Pfam" id="PF00392">
    <property type="entry name" value="GntR"/>
    <property type="match status" value="1"/>
</dbReference>
<accession>A0A4R3URB8</accession>
<name>A0A4R3URB8_9BURK</name>
<dbReference type="InterPro" id="IPR036390">
    <property type="entry name" value="WH_DNA-bd_sf"/>
</dbReference>
<comment type="caution">
    <text evidence="5">The sequence shown here is derived from an EMBL/GenBank/DDBJ whole genome shotgun (WGS) entry which is preliminary data.</text>
</comment>
<evidence type="ECO:0000256" key="1">
    <source>
        <dbReference type="ARBA" id="ARBA00023015"/>
    </source>
</evidence>
<dbReference type="OrthoDB" id="7003764at2"/>
<dbReference type="PANTHER" id="PTHR43537:SF39">
    <property type="entry name" value="HTH-TYPE TRANSCRIPTIONAL REGULATOR MCBR"/>
    <property type="match status" value="1"/>
</dbReference>
<keyword evidence="6" id="KW-1185">Reference proteome</keyword>
<dbReference type="PANTHER" id="PTHR43537">
    <property type="entry name" value="TRANSCRIPTIONAL REGULATOR, GNTR FAMILY"/>
    <property type="match status" value="1"/>
</dbReference>
<sequence length="234" mass="26522">MPRFLLPVEKNNLSDLAYQSLKQALLSGRFQPGERLVLRDVAADLQISLTPVRDAINHLIAERVLDRGPGGQKGGATVPRLDAEQFRQLMLLRADLESRLAEAAARHIDPDEIGLLQQIVEKMREAIDRPNKNTYLDMHRRFHFSLYAHARMDVVLDITETLWLRCGPALNAVLSDYVPNLKRRDYHGEAVEWLRKGDPAKVAESIRRDVTEASAYISRQLEKEGRDTPGSPVK</sequence>
<keyword evidence="3" id="KW-0804">Transcription</keyword>
<dbReference type="SUPFAM" id="SSF46785">
    <property type="entry name" value="Winged helix' DNA-binding domain"/>
    <property type="match status" value="1"/>
</dbReference>
<evidence type="ECO:0000256" key="2">
    <source>
        <dbReference type="ARBA" id="ARBA00023125"/>
    </source>
</evidence>
<dbReference type="InterPro" id="IPR036388">
    <property type="entry name" value="WH-like_DNA-bd_sf"/>
</dbReference>
<dbReference type="EMBL" id="SMBX01000012">
    <property type="protein sequence ID" value="TCU93133.1"/>
    <property type="molecule type" value="Genomic_DNA"/>
</dbReference>
<dbReference type="RefSeq" id="WP_132478109.1">
    <property type="nucleotide sequence ID" value="NZ_JBHRVM010000001.1"/>
</dbReference>
<dbReference type="AlphaFoldDB" id="A0A4R3URB8"/>
<dbReference type="GO" id="GO:0003677">
    <property type="term" value="F:DNA binding"/>
    <property type="evidence" value="ECO:0007669"/>
    <property type="project" value="UniProtKB-KW"/>
</dbReference>
<dbReference type="InterPro" id="IPR000524">
    <property type="entry name" value="Tscrpt_reg_HTH_GntR"/>
</dbReference>
<dbReference type="SMART" id="SM00895">
    <property type="entry name" value="FCD"/>
    <property type="match status" value="1"/>
</dbReference>
<dbReference type="Pfam" id="PF07729">
    <property type="entry name" value="FCD"/>
    <property type="match status" value="1"/>
</dbReference>
<reference evidence="5 6" key="1">
    <citation type="submission" date="2019-03" db="EMBL/GenBank/DDBJ databases">
        <title>Genomic Encyclopedia of Type Strains, Phase IV (KMG-IV): sequencing the most valuable type-strain genomes for metagenomic binning, comparative biology and taxonomic classification.</title>
        <authorList>
            <person name="Goeker M."/>
        </authorList>
    </citation>
    <scope>NUCLEOTIDE SEQUENCE [LARGE SCALE GENOMIC DNA]</scope>
    <source>
        <strain evidence="5 6">DSM 100048</strain>
    </source>
</reference>
<dbReference type="InterPro" id="IPR011711">
    <property type="entry name" value="GntR_C"/>
</dbReference>
<dbReference type="Proteomes" id="UP000294692">
    <property type="component" value="Unassembled WGS sequence"/>
</dbReference>
<dbReference type="Gene3D" id="1.20.120.530">
    <property type="entry name" value="GntR ligand-binding domain-like"/>
    <property type="match status" value="1"/>
</dbReference>
<dbReference type="InterPro" id="IPR008920">
    <property type="entry name" value="TF_FadR/GntR_C"/>
</dbReference>
<keyword evidence="2" id="KW-0238">DNA-binding</keyword>
<dbReference type="SMART" id="SM00345">
    <property type="entry name" value="HTH_GNTR"/>
    <property type="match status" value="1"/>
</dbReference>
<feature type="domain" description="HTH gntR-type" evidence="4">
    <location>
        <begin position="11"/>
        <end position="81"/>
    </location>
</feature>
<evidence type="ECO:0000313" key="6">
    <source>
        <dbReference type="Proteomes" id="UP000294692"/>
    </source>
</evidence>
<evidence type="ECO:0000256" key="3">
    <source>
        <dbReference type="ARBA" id="ARBA00023163"/>
    </source>
</evidence>